<reference evidence="1" key="2">
    <citation type="submission" date="2018-08" db="UniProtKB">
        <authorList>
            <consortium name="EnsemblPlants"/>
        </authorList>
    </citation>
    <scope>IDENTIFICATION</scope>
    <source>
        <strain evidence="1">Yugu1</strain>
    </source>
</reference>
<evidence type="ECO:0000313" key="2">
    <source>
        <dbReference type="Proteomes" id="UP000004995"/>
    </source>
</evidence>
<reference evidence="2" key="1">
    <citation type="journal article" date="2012" name="Nat. Biotechnol.">
        <title>Reference genome sequence of the model plant Setaria.</title>
        <authorList>
            <person name="Bennetzen J.L."/>
            <person name="Schmutz J."/>
            <person name="Wang H."/>
            <person name="Percifield R."/>
            <person name="Hawkins J."/>
            <person name="Pontaroli A.C."/>
            <person name="Estep M."/>
            <person name="Feng L."/>
            <person name="Vaughn J.N."/>
            <person name="Grimwood J."/>
            <person name="Jenkins J."/>
            <person name="Barry K."/>
            <person name="Lindquist E."/>
            <person name="Hellsten U."/>
            <person name="Deshpande S."/>
            <person name="Wang X."/>
            <person name="Wu X."/>
            <person name="Mitros T."/>
            <person name="Triplett J."/>
            <person name="Yang X."/>
            <person name="Ye C.Y."/>
            <person name="Mauro-Herrera M."/>
            <person name="Wang L."/>
            <person name="Li P."/>
            <person name="Sharma M."/>
            <person name="Sharma R."/>
            <person name="Ronald P.C."/>
            <person name="Panaud O."/>
            <person name="Kellogg E.A."/>
            <person name="Brutnell T.P."/>
            <person name="Doust A.N."/>
            <person name="Tuskan G.A."/>
            <person name="Rokhsar D."/>
            <person name="Devos K.M."/>
        </authorList>
    </citation>
    <scope>NUCLEOTIDE SEQUENCE [LARGE SCALE GENOMIC DNA]</scope>
    <source>
        <strain evidence="2">cv. Yugu1</strain>
    </source>
</reference>
<keyword evidence="2" id="KW-1185">Reference proteome</keyword>
<accession>K4ANX1</accession>
<dbReference type="AlphaFoldDB" id="K4ANX1"/>
<sequence length="36" mass="4346">MINLHVHLKIYFIDLAMRNGLNYLFVLEQQVIHSFD</sequence>
<dbReference type="HOGENOM" id="CLU_3360635_0_0_1"/>
<proteinExistence type="predicted"/>
<evidence type="ECO:0000313" key="1">
    <source>
        <dbReference type="EnsemblPlants" id="KQK89045"/>
    </source>
</evidence>
<dbReference type="Proteomes" id="UP000004995">
    <property type="component" value="Unassembled WGS sequence"/>
</dbReference>
<dbReference type="Gramene" id="KQK89045">
    <property type="protein sequence ID" value="KQK89045"/>
    <property type="gene ID" value="SETIT_040619mg"/>
</dbReference>
<protein>
    <submittedName>
        <fullName evidence="1">Uncharacterized protein</fullName>
    </submittedName>
</protein>
<name>K4ANX1_SETIT</name>
<organism evidence="1 2">
    <name type="scientific">Setaria italica</name>
    <name type="common">Foxtail millet</name>
    <name type="synonym">Panicum italicum</name>
    <dbReference type="NCBI Taxonomy" id="4555"/>
    <lineage>
        <taxon>Eukaryota</taxon>
        <taxon>Viridiplantae</taxon>
        <taxon>Streptophyta</taxon>
        <taxon>Embryophyta</taxon>
        <taxon>Tracheophyta</taxon>
        <taxon>Spermatophyta</taxon>
        <taxon>Magnoliopsida</taxon>
        <taxon>Liliopsida</taxon>
        <taxon>Poales</taxon>
        <taxon>Poaceae</taxon>
        <taxon>PACMAD clade</taxon>
        <taxon>Panicoideae</taxon>
        <taxon>Panicodae</taxon>
        <taxon>Paniceae</taxon>
        <taxon>Cenchrinae</taxon>
        <taxon>Setaria</taxon>
    </lineage>
</organism>
<dbReference type="EMBL" id="AGNK02005611">
    <property type="status" value="NOT_ANNOTATED_CDS"/>
    <property type="molecule type" value="Genomic_DNA"/>
</dbReference>
<dbReference type="EnsemblPlants" id="KQK89045">
    <property type="protein sequence ID" value="KQK89045"/>
    <property type="gene ID" value="SETIT_040619mg"/>
</dbReference>
<dbReference type="InParanoid" id="K4ANX1"/>